<evidence type="ECO:0000259" key="12">
    <source>
        <dbReference type="Pfam" id="PF01743"/>
    </source>
</evidence>
<comment type="cofactor">
    <cofactor evidence="1">
        <name>Mg(2+)</name>
        <dbReference type="ChEBI" id="CHEBI:18420"/>
    </cofactor>
</comment>
<gene>
    <name evidence="14" type="ORF">ENQ87_14560</name>
</gene>
<evidence type="ECO:0000313" key="14">
    <source>
        <dbReference type="EMBL" id="HEN43563.1"/>
    </source>
</evidence>
<evidence type="ECO:0000256" key="5">
    <source>
        <dbReference type="ARBA" id="ARBA00022694"/>
    </source>
</evidence>
<proteinExistence type="inferred from homology"/>
<name>A0A831U704_GEOME</name>
<dbReference type="EMBL" id="DSOV01000067">
    <property type="protein sequence ID" value="HEN43563.1"/>
    <property type="molecule type" value="Genomic_DNA"/>
</dbReference>
<dbReference type="Gene3D" id="1.10.3090.10">
    <property type="entry name" value="cca-adding enzyme, domain 2"/>
    <property type="match status" value="1"/>
</dbReference>
<evidence type="ECO:0000256" key="7">
    <source>
        <dbReference type="ARBA" id="ARBA00022723"/>
    </source>
</evidence>
<dbReference type="SUPFAM" id="SSF81891">
    <property type="entry name" value="Poly A polymerase C-terminal region-like"/>
    <property type="match status" value="1"/>
</dbReference>
<dbReference type="AlphaFoldDB" id="A0A831U704"/>
<keyword evidence="7" id="KW-0479">Metal-binding</keyword>
<feature type="domain" description="Poly A polymerase head" evidence="12">
    <location>
        <begin position="29"/>
        <end position="143"/>
    </location>
</feature>
<dbReference type="Pfam" id="PF01743">
    <property type="entry name" value="PolyA_pol"/>
    <property type="match status" value="1"/>
</dbReference>
<evidence type="ECO:0000256" key="10">
    <source>
        <dbReference type="ARBA" id="ARBA00022884"/>
    </source>
</evidence>
<dbReference type="PANTHER" id="PTHR47545:SF2">
    <property type="entry name" value="CC-ADDING TRNA NUCLEOTIDYLTRANSFERASE"/>
    <property type="match status" value="1"/>
</dbReference>
<evidence type="ECO:0000256" key="1">
    <source>
        <dbReference type="ARBA" id="ARBA00001946"/>
    </source>
</evidence>
<comment type="similarity">
    <text evidence="2 11">Belongs to the tRNA nucleotidyltransferase/poly(A) polymerase family.</text>
</comment>
<evidence type="ECO:0000256" key="4">
    <source>
        <dbReference type="ARBA" id="ARBA00022679"/>
    </source>
</evidence>
<evidence type="ECO:0000256" key="11">
    <source>
        <dbReference type="RuleBase" id="RU003953"/>
    </source>
</evidence>
<reference evidence="14" key="1">
    <citation type="journal article" date="2020" name="mSystems">
        <title>Genome- and Community-Level Interaction Insights into Carbon Utilization and Element Cycling Functions of Hydrothermarchaeota in Hydrothermal Sediment.</title>
        <authorList>
            <person name="Zhou Z."/>
            <person name="Liu Y."/>
            <person name="Xu W."/>
            <person name="Pan J."/>
            <person name="Luo Z.H."/>
            <person name="Li M."/>
        </authorList>
    </citation>
    <scope>NUCLEOTIDE SEQUENCE [LARGE SCALE GENOMIC DNA]</scope>
    <source>
        <strain evidence="14">SpSt-349</strain>
    </source>
</reference>
<evidence type="ECO:0000256" key="8">
    <source>
        <dbReference type="ARBA" id="ARBA00022741"/>
    </source>
</evidence>
<dbReference type="CDD" id="cd05398">
    <property type="entry name" value="NT_ClassII-CCAase"/>
    <property type="match status" value="1"/>
</dbReference>
<dbReference type="SUPFAM" id="SSF81301">
    <property type="entry name" value="Nucleotidyltransferase"/>
    <property type="match status" value="1"/>
</dbReference>
<protein>
    <submittedName>
        <fullName evidence="14">CCA tRNA nucleotidyltransferase</fullName>
    </submittedName>
</protein>
<evidence type="ECO:0000256" key="9">
    <source>
        <dbReference type="ARBA" id="ARBA00022842"/>
    </source>
</evidence>
<dbReference type="GO" id="GO:0008033">
    <property type="term" value="P:tRNA processing"/>
    <property type="evidence" value="ECO:0007669"/>
    <property type="project" value="UniProtKB-KW"/>
</dbReference>
<dbReference type="InterPro" id="IPR050124">
    <property type="entry name" value="tRNA_CCA-adding_enzyme"/>
</dbReference>
<dbReference type="InterPro" id="IPR002646">
    <property type="entry name" value="PolA_pol_head_dom"/>
</dbReference>
<keyword evidence="8" id="KW-0547">Nucleotide-binding</keyword>
<dbReference type="GO" id="GO:0046872">
    <property type="term" value="F:metal ion binding"/>
    <property type="evidence" value="ECO:0007669"/>
    <property type="project" value="UniProtKB-KW"/>
</dbReference>
<dbReference type="GO" id="GO:0000166">
    <property type="term" value="F:nucleotide binding"/>
    <property type="evidence" value="ECO:0007669"/>
    <property type="project" value="UniProtKB-KW"/>
</dbReference>
<keyword evidence="4 11" id="KW-0808">Transferase</keyword>
<evidence type="ECO:0000256" key="6">
    <source>
        <dbReference type="ARBA" id="ARBA00022695"/>
    </source>
</evidence>
<keyword evidence="6" id="KW-0548">Nucleotidyltransferase</keyword>
<feature type="domain" description="tRNA nucleotidyltransferase/poly(A) polymerase RNA and SrmB- binding" evidence="13">
    <location>
        <begin position="168"/>
        <end position="224"/>
    </location>
</feature>
<keyword evidence="10 11" id="KW-0694">RNA-binding</keyword>
<accession>A0A831U704</accession>
<evidence type="ECO:0000256" key="3">
    <source>
        <dbReference type="ARBA" id="ARBA00022555"/>
    </source>
</evidence>
<dbReference type="GO" id="GO:0000049">
    <property type="term" value="F:tRNA binding"/>
    <property type="evidence" value="ECO:0007669"/>
    <property type="project" value="UniProtKB-KW"/>
</dbReference>
<keyword evidence="9" id="KW-0460">Magnesium</keyword>
<comment type="caution">
    <text evidence="14">The sequence shown here is derived from an EMBL/GenBank/DDBJ whole genome shotgun (WGS) entry which is preliminary data.</text>
</comment>
<evidence type="ECO:0000259" key="13">
    <source>
        <dbReference type="Pfam" id="PF12627"/>
    </source>
</evidence>
<sequence>MTASIALFMETPPLTTLRRVAAGLGLQGYVVGGCLRDLLLGREVNDVDIAVAGDTEAFPRQFARECGGTVFWLDRERGHSRVVIKVGGESATFDFAPLRGKDIVVDLALRDFTINALAVPLQGEPGLIDPLGGAADIRAKVVRRCSASAFRDDPLRLVRSFRFAATLGFRIDSATLAVIPDLAPLLATIAGERIRDELFRILQVPEAGSFFRLMGDGGLLEVLFGLLPSRITPAAEAIDRVEEVVRSLSRLGDEAAAEGDIRLREEIQGGITVQSLMKLAAFLDAAEMAPNGATDRLRLGKAAGQLVERLCRACSFPQADHCDDVSAYRFFNDCDPAGLEIPLLLLARGRLAESPCRELASYYLRRHIPRGGNLLLTGGEIMELLSIPPGRIVGEAQELLREAQCTGEVRTDAEARAFLRKKMLTTEEPMR</sequence>
<evidence type="ECO:0000256" key="2">
    <source>
        <dbReference type="ARBA" id="ARBA00007265"/>
    </source>
</evidence>
<organism evidence="14">
    <name type="scientific">Geobacter metallireducens</name>
    <dbReference type="NCBI Taxonomy" id="28232"/>
    <lineage>
        <taxon>Bacteria</taxon>
        <taxon>Pseudomonadati</taxon>
        <taxon>Thermodesulfobacteriota</taxon>
        <taxon>Desulfuromonadia</taxon>
        <taxon>Geobacterales</taxon>
        <taxon>Geobacteraceae</taxon>
        <taxon>Geobacter</taxon>
    </lineage>
</organism>
<dbReference type="InterPro" id="IPR043519">
    <property type="entry name" value="NT_sf"/>
</dbReference>
<keyword evidence="5" id="KW-0819">tRNA processing</keyword>
<dbReference type="GO" id="GO:0016779">
    <property type="term" value="F:nucleotidyltransferase activity"/>
    <property type="evidence" value="ECO:0007669"/>
    <property type="project" value="UniProtKB-KW"/>
</dbReference>
<dbReference type="Pfam" id="PF12627">
    <property type="entry name" value="PolyA_pol_RNAbd"/>
    <property type="match status" value="1"/>
</dbReference>
<dbReference type="PANTHER" id="PTHR47545">
    <property type="entry name" value="MULTIFUNCTIONAL CCA PROTEIN"/>
    <property type="match status" value="1"/>
</dbReference>
<keyword evidence="3" id="KW-0820">tRNA-binding</keyword>
<dbReference type="Gene3D" id="3.30.460.10">
    <property type="entry name" value="Beta Polymerase, domain 2"/>
    <property type="match status" value="1"/>
</dbReference>
<dbReference type="InterPro" id="IPR032828">
    <property type="entry name" value="PolyA_RNA-bd"/>
</dbReference>